<dbReference type="AlphaFoldDB" id="A0A423V9L7"/>
<dbReference type="Proteomes" id="UP000284375">
    <property type="component" value="Unassembled WGS sequence"/>
</dbReference>
<feature type="compositionally biased region" description="Low complexity" evidence="1">
    <location>
        <begin position="308"/>
        <end position="325"/>
    </location>
</feature>
<feature type="compositionally biased region" description="Basic residues" evidence="1">
    <location>
        <begin position="129"/>
        <end position="138"/>
    </location>
</feature>
<protein>
    <submittedName>
        <fullName evidence="2">Uncharacterized protein</fullName>
    </submittedName>
</protein>
<dbReference type="EMBL" id="LJZO01000082">
    <property type="protein sequence ID" value="ROV87472.1"/>
    <property type="molecule type" value="Genomic_DNA"/>
</dbReference>
<proteinExistence type="predicted"/>
<gene>
    <name evidence="2" type="ORF">VSDG_09786</name>
</gene>
<name>A0A423V9L7_CYTCH</name>
<organism evidence="2 3">
    <name type="scientific">Cytospora chrysosperma</name>
    <name type="common">Cytospora canker fungus</name>
    <name type="synonym">Sphaeria chrysosperma</name>
    <dbReference type="NCBI Taxonomy" id="252740"/>
    <lineage>
        <taxon>Eukaryota</taxon>
        <taxon>Fungi</taxon>
        <taxon>Dikarya</taxon>
        <taxon>Ascomycota</taxon>
        <taxon>Pezizomycotina</taxon>
        <taxon>Sordariomycetes</taxon>
        <taxon>Sordariomycetidae</taxon>
        <taxon>Diaporthales</taxon>
        <taxon>Cytosporaceae</taxon>
        <taxon>Cytospora</taxon>
    </lineage>
</organism>
<feature type="region of interest" description="Disordered" evidence="1">
    <location>
        <begin position="1"/>
        <end position="33"/>
    </location>
</feature>
<feature type="region of interest" description="Disordered" evidence="1">
    <location>
        <begin position="515"/>
        <end position="538"/>
    </location>
</feature>
<sequence length="624" mass="68544">MFLHSGASLHGHEFSGNNRSQTPTNAPVPRRKPFLPSAFAVPMVRPTSFAATDAQPLPQTPRTKRRPVSEVYARPVSDLLERPSKPVRTPTAPVVRFKEPEILETPKTSVTEEDPSVYDSDVSQASSALRHRRKRTPAPRKSTSYLLAKPAPKLGSKKQLLKHVRPRLLLQLQELPADQRRPRPTIDVFPASLIAGPLVTARYIHRFPRIFGAKCELGPRDLLLVKSEDYDTSLSESEDDDEHASGRREPVAVLSPVRGLDCDEIVLDDGTIWTARPNKKGGFDFVHIDMHGLTLTARWVKRNPAKCTSSRPTSPAPSSSTLTTTNGASPADPNDYRYTFSIINPLSRRHPILATLTSKSFEVFDDYTTVSSSQGRYPPTRIVNHSVDSASNHLKSPLPSPSLAAAAEKEPSTERRTHLVDEATKKLIMVSGLWLSLRLDGRTTAPDAAEVAGGVGETTPHAREPYRCMPSRADAVCKMPRRQTTSNASSSTPSLPTAHPRGLRRAMSTGAAFMQRRMRQSQSHSHASEAGRSSSSSYCYNHNSNNTAAEAAVLELDEMSRGGDAGVGSSGMENKENRDVQQQQQKSMPVVNAGCAGMPASAQQQQDKQQKQSRRVSWFKKLKP</sequence>
<feature type="region of interest" description="Disordered" evidence="1">
    <location>
        <begin position="390"/>
        <end position="415"/>
    </location>
</feature>
<comment type="caution">
    <text evidence="2">The sequence shown here is derived from an EMBL/GenBank/DDBJ whole genome shotgun (WGS) entry which is preliminary data.</text>
</comment>
<keyword evidence="3" id="KW-1185">Reference proteome</keyword>
<dbReference type="STRING" id="252740.A0A423V9L7"/>
<feature type="region of interest" description="Disordered" evidence="1">
    <location>
        <begin position="50"/>
        <end position="143"/>
    </location>
</feature>
<feature type="compositionally biased region" description="Polar residues" evidence="1">
    <location>
        <begin position="482"/>
        <end position="495"/>
    </location>
</feature>
<feature type="compositionally biased region" description="Low complexity" evidence="1">
    <location>
        <begin position="523"/>
        <end position="538"/>
    </location>
</feature>
<dbReference type="OrthoDB" id="5404323at2759"/>
<feature type="region of interest" description="Disordered" evidence="1">
    <location>
        <begin position="480"/>
        <end position="503"/>
    </location>
</feature>
<reference evidence="2 3" key="1">
    <citation type="submission" date="2015-09" db="EMBL/GenBank/DDBJ databases">
        <title>Host preference determinants of Valsa canker pathogens revealed by comparative genomics.</title>
        <authorList>
            <person name="Yin Z."/>
            <person name="Huang L."/>
        </authorList>
    </citation>
    <scope>NUCLEOTIDE SEQUENCE [LARGE SCALE GENOMIC DNA]</scope>
    <source>
        <strain evidence="2 3">YSFL</strain>
    </source>
</reference>
<feature type="region of interest" description="Disordered" evidence="1">
    <location>
        <begin position="304"/>
        <end position="330"/>
    </location>
</feature>
<feature type="compositionally biased region" description="Low complexity" evidence="1">
    <location>
        <begin position="394"/>
        <end position="406"/>
    </location>
</feature>
<evidence type="ECO:0000313" key="2">
    <source>
        <dbReference type="EMBL" id="ROV87472.1"/>
    </source>
</evidence>
<feature type="compositionally biased region" description="Basic residues" evidence="1">
    <location>
        <begin position="611"/>
        <end position="624"/>
    </location>
</feature>
<accession>A0A423V9L7</accession>
<feature type="compositionally biased region" description="Polar residues" evidence="1">
    <location>
        <begin position="15"/>
        <end position="25"/>
    </location>
</feature>
<evidence type="ECO:0000313" key="3">
    <source>
        <dbReference type="Proteomes" id="UP000284375"/>
    </source>
</evidence>
<evidence type="ECO:0000256" key="1">
    <source>
        <dbReference type="SAM" id="MobiDB-lite"/>
    </source>
</evidence>
<feature type="region of interest" description="Disordered" evidence="1">
    <location>
        <begin position="561"/>
        <end position="624"/>
    </location>
</feature>